<keyword evidence="1" id="KW-0378">Hydrolase</keyword>
<comment type="caution">
    <text evidence="4">The sequence shown here is derived from an EMBL/GenBank/DDBJ whole genome shotgun (WGS) entry which is preliminary data.</text>
</comment>
<dbReference type="GO" id="GO:0016887">
    <property type="term" value="F:ATP hydrolysis activity"/>
    <property type="evidence" value="ECO:0007669"/>
    <property type="project" value="InterPro"/>
</dbReference>
<feature type="domain" description="ATPase dynein-related AAA" evidence="2">
    <location>
        <begin position="50"/>
        <end position="136"/>
    </location>
</feature>
<dbReference type="GO" id="GO:0008047">
    <property type="term" value="F:enzyme activator activity"/>
    <property type="evidence" value="ECO:0007669"/>
    <property type="project" value="TreeGrafter"/>
</dbReference>
<dbReference type="CDD" id="cd00009">
    <property type="entry name" value="AAA"/>
    <property type="match status" value="1"/>
</dbReference>
<dbReference type="GO" id="GO:0005524">
    <property type="term" value="F:ATP binding"/>
    <property type="evidence" value="ECO:0007669"/>
    <property type="project" value="InterPro"/>
</dbReference>
<dbReference type="InterPro" id="IPR027417">
    <property type="entry name" value="P-loop_NTPase"/>
</dbReference>
<accession>A0A4Z1SX55</accession>
<dbReference type="GO" id="GO:0000731">
    <property type="term" value="P:DNA synthesis involved in DNA repair"/>
    <property type="evidence" value="ECO:0007669"/>
    <property type="project" value="TreeGrafter"/>
</dbReference>
<dbReference type="VEuPathDB" id="GiardiaDB:GMRT_13074"/>
<evidence type="ECO:0000313" key="4">
    <source>
        <dbReference type="EMBL" id="TNJ30372.1"/>
    </source>
</evidence>
<dbReference type="Gene3D" id="3.40.50.300">
    <property type="entry name" value="P-loop containing nucleotide triphosphate hydrolases"/>
    <property type="match status" value="1"/>
</dbReference>
<dbReference type="Pfam" id="PF12002">
    <property type="entry name" value="MgsA_C"/>
    <property type="match status" value="1"/>
</dbReference>
<dbReference type="GO" id="GO:0005634">
    <property type="term" value="C:nucleus"/>
    <property type="evidence" value="ECO:0007669"/>
    <property type="project" value="TreeGrafter"/>
</dbReference>
<feature type="domain" description="MgsA AAA+ ATPase C-terminal" evidence="3">
    <location>
        <begin position="259"/>
        <end position="400"/>
    </location>
</feature>
<evidence type="ECO:0000313" key="5">
    <source>
        <dbReference type="Proteomes" id="UP000315496"/>
    </source>
</evidence>
<sequence length="407" mass="44076">MTSKFCAILQPQRLEDFVGNRRIFDPLTGTIAQIYSSTRQAGQVIKLPSLILRGPSGTGKTSLGQIYAPLYDRSYVLHRFGPNDYVSHTMNAALSKIDSPLNSQLVRKHCLLFDEAHRISKQLQDKIMALIDNPNVTVIFCTTVGLKCLSEGLLSRCLEVHFDILSPQDILELCVRALNTSTSLDRTLPPDECVSKEAVVQLAIQANGDARKALLWLEQAIVDGKITSASVNAILCNTGNTAGIESALISGLIKAIRASDPQGAIFYVAMLIKHATDPLYIARRLIVSASEDIGLANPQALSLAVSCHTAASIIGLPECQYALAETAIYLARSPKSNAAATALQRAQEAAESHSIEECLPPPDYRHGHGGPTYVYPHQCGGYVVDDTLPEALRGSTFYAELDVHQPV</sequence>
<evidence type="ECO:0000259" key="3">
    <source>
        <dbReference type="Pfam" id="PF12002"/>
    </source>
</evidence>
<dbReference type="InterPro" id="IPR002464">
    <property type="entry name" value="DNA/RNA_helicase_DEAH_CS"/>
</dbReference>
<proteinExistence type="predicted"/>
<dbReference type="Pfam" id="PF07728">
    <property type="entry name" value="AAA_5"/>
    <property type="match status" value="1"/>
</dbReference>
<gene>
    <name evidence="4" type="ORF">GMRT_13074</name>
</gene>
<dbReference type="Proteomes" id="UP000315496">
    <property type="component" value="Chromosome 1"/>
</dbReference>
<reference evidence="4 5" key="1">
    <citation type="submission" date="2019-05" db="EMBL/GenBank/DDBJ databases">
        <title>The compact genome of Giardia muris reveals important steps in the evolution of intestinal protozoan parasites.</title>
        <authorList>
            <person name="Xu F."/>
            <person name="Jimenez-Gonzalez A."/>
            <person name="Einarsson E."/>
            <person name="Astvaldsson A."/>
            <person name="Peirasmaki D."/>
            <person name="Eckmann L."/>
            <person name="Andersson J.O."/>
            <person name="Svard S.G."/>
            <person name="Jerlstrom-Hultqvist J."/>
        </authorList>
    </citation>
    <scope>NUCLEOTIDE SEQUENCE [LARGE SCALE GENOMIC DNA]</scope>
    <source>
        <strain evidence="4 5">Roberts-Thomson</strain>
    </source>
</reference>
<dbReference type="Gene3D" id="1.20.272.10">
    <property type="match status" value="1"/>
</dbReference>
<dbReference type="PROSITE" id="PS00690">
    <property type="entry name" value="DEAH_ATP_HELICASE"/>
    <property type="match status" value="1"/>
</dbReference>
<dbReference type="PANTHER" id="PTHR13779">
    <property type="entry name" value="WERNER HELICASE-INTERACTING PROTEIN 1 FAMILY MEMBER"/>
    <property type="match status" value="1"/>
</dbReference>
<dbReference type="PANTHER" id="PTHR13779:SF7">
    <property type="entry name" value="ATPASE WRNIP1"/>
    <property type="match status" value="1"/>
</dbReference>
<dbReference type="AlphaFoldDB" id="A0A4Z1SX55"/>
<evidence type="ECO:0000256" key="1">
    <source>
        <dbReference type="ARBA" id="ARBA00022801"/>
    </source>
</evidence>
<dbReference type="Gene3D" id="1.10.8.60">
    <property type="match status" value="1"/>
</dbReference>
<dbReference type="InterPro" id="IPR008921">
    <property type="entry name" value="DNA_pol3_clamp-load_cplx_C"/>
</dbReference>
<dbReference type="GO" id="GO:0003677">
    <property type="term" value="F:DNA binding"/>
    <property type="evidence" value="ECO:0007669"/>
    <property type="project" value="InterPro"/>
</dbReference>
<dbReference type="SUPFAM" id="SSF52540">
    <property type="entry name" value="P-loop containing nucleoside triphosphate hydrolases"/>
    <property type="match status" value="1"/>
</dbReference>
<dbReference type="InterPro" id="IPR011704">
    <property type="entry name" value="ATPase_dyneun-rel_AAA"/>
</dbReference>
<dbReference type="EMBL" id="VDLU01000001">
    <property type="protein sequence ID" value="TNJ30372.1"/>
    <property type="molecule type" value="Genomic_DNA"/>
</dbReference>
<dbReference type="GO" id="GO:0006261">
    <property type="term" value="P:DNA-templated DNA replication"/>
    <property type="evidence" value="ECO:0007669"/>
    <property type="project" value="TreeGrafter"/>
</dbReference>
<evidence type="ECO:0000259" key="2">
    <source>
        <dbReference type="Pfam" id="PF07728"/>
    </source>
</evidence>
<organism evidence="4 5">
    <name type="scientific">Giardia muris</name>
    <dbReference type="NCBI Taxonomy" id="5742"/>
    <lineage>
        <taxon>Eukaryota</taxon>
        <taxon>Metamonada</taxon>
        <taxon>Diplomonadida</taxon>
        <taxon>Hexamitidae</taxon>
        <taxon>Giardiinae</taxon>
        <taxon>Giardia</taxon>
    </lineage>
</organism>
<dbReference type="OrthoDB" id="10265467at2759"/>
<dbReference type="GO" id="GO:0017116">
    <property type="term" value="F:single-stranded DNA helicase activity"/>
    <property type="evidence" value="ECO:0007669"/>
    <property type="project" value="TreeGrafter"/>
</dbReference>
<protein>
    <submittedName>
        <fullName evidence="4">Recombination factor protein RarA</fullName>
    </submittedName>
</protein>
<name>A0A4Z1SX55_GIAMU</name>
<keyword evidence="5" id="KW-1185">Reference proteome</keyword>
<dbReference type="CDD" id="cd18139">
    <property type="entry name" value="HLD_clamp_RarA"/>
    <property type="match status" value="1"/>
</dbReference>
<dbReference type="InterPro" id="IPR021886">
    <property type="entry name" value="MgsA_C"/>
</dbReference>
<dbReference type="InterPro" id="IPR051314">
    <property type="entry name" value="AAA_ATPase_RarA/MGS1/WRNIP1"/>
</dbReference>
<dbReference type="SUPFAM" id="SSF48019">
    <property type="entry name" value="post-AAA+ oligomerization domain-like"/>
    <property type="match status" value="1"/>
</dbReference>